<comment type="caution">
    <text evidence="6">The sequence shown here is derived from an EMBL/GenBank/DDBJ whole genome shotgun (WGS) entry which is preliminary data.</text>
</comment>
<dbReference type="CDD" id="cd16917">
    <property type="entry name" value="HATPase_UhpB-NarQ-NarX-like"/>
    <property type="match status" value="1"/>
</dbReference>
<gene>
    <name evidence="6" type="ORF">P9H32_02495</name>
</gene>
<protein>
    <submittedName>
        <fullName evidence="6">Sensor histidine kinase</fullName>
    </submittedName>
</protein>
<feature type="transmembrane region" description="Helical" evidence="4">
    <location>
        <begin position="406"/>
        <end position="427"/>
    </location>
</feature>
<dbReference type="InterPro" id="IPR050482">
    <property type="entry name" value="Sensor_HK_TwoCompSys"/>
</dbReference>
<evidence type="ECO:0000259" key="5">
    <source>
        <dbReference type="SMART" id="SM00387"/>
    </source>
</evidence>
<dbReference type="EMBL" id="JARVCO010000002">
    <property type="protein sequence ID" value="MDZ8117480.1"/>
    <property type="molecule type" value="Genomic_DNA"/>
</dbReference>
<reference evidence="6 7" key="1">
    <citation type="journal article" date="2024" name="Appl. Environ. Microbiol.">
        <title>Pontiella agarivorans sp. nov., a novel marine anaerobic bacterium capable of degrading macroalgal polysaccharides and fixing nitrogen.</title>
        <authorList>
            <person name="Liu N."/>
            <person name="Kivenson V."/>
            <person name="Peng X."/>
            <person name="Cui Z."/>
            <person name="Lankiewicz T.S."/>
            <person name="Gosselin K.M."/>
            <person name="English C.J."/>
            <person name="Blair E.M."/>
            <person name="O'Malley M.A."/>
            <person name="Valentine D.L."/>
        </authorList>
    </citation>
    <scope>NUCLEOTIDE SEQUENCE [LARGE SCALE GENOMIC DNA]</scope>
    <source>
        <strain evidence="6 7">NLcol2</strain>
    </source>
</reference>
<sequence>MNEQSAAEGRPVEIRAQVVRTNPIQNSLFIFDGKEEGAFVKGPPDTQTVGRLKQGDIVIVRGITTAGGFAPDIQASRIDVVGHEKVPDGKPVQNNDFLSTGQDSNWVQVRGRVLAFNKSSNSKFILVEVSRNSRILNLQVPYSDENMVKLNEHLFSFVHVNAVAGTIFNLNRQMVDRVFYVHSADDFRTAGKEFRMNVETDAQIHELMRFRMVVNRPIRTFGSVIHAAEGEIYIRNEKAGLRVSVPPATQVKPGDDVAVVGIVEPLPVSPAFIAGSVEVTGNSGVPEPIAVDLDRSIDARLNFNLIQVTAELVDYSSEYFSEDGSSMQLLRCRAGGQVFDVILPGDMPRNEELEPGAQLRLTGLCHVLKRPERHWYLDVVGFRLEVRHPADVEVLAAAPWWNTRRLVWFSGITVSLSSLFLVWIVALRKTVDRQTTIISEKVEREAVMEERSRMARELHDNLEQGLAGASIQLSGCQRLVELSREQQLDFLEALRSSEQNGLQDQREHQRFEVEKSAAKQFRALELVSNMVDRCSKEARATILELRGGLLEKMDLCTAVEITIEPLARECGAKLDYACIGKPVGLQLKAERHLLLFIKEAVSNAARHSSPSTISVQIEYEADAMRVRIEDDGCGFDMAESVKLGHFGLRGMKERAAQLDSELEIESEKGKGTCILLLLPSLRKWGIG</sequence>
<evidence type="ECO:0000313" key="7">
    <source>
        <dbReference type="Proteomes" id="UP001290861"/>
    </source>
</evidence>
<evidence type="ECO:0000313" key="6">
    <source>
        <dbReference type="EMBL" id="MDZ8117480.1"/>
    </source>
</evidence>
<evidence type="ECO:0000256" key="1">
    <source>
        <dbReference type="ARBA" id="ARBA00022679"/>
    </source>
</evidence>
<evidence type="ECO:0000256" key="3">
    <source>
        <dbReference type="ARBA" id="ARBA00023012"/>
    </source>
</evidence>
<feature type="domain" description="Histidine kinase/HSP90-like ATPase" evidence="5">
    <location>
        <begin position="588"/>
        <end position="682"/>
    </location>
</feature>
<dbReference type="PANTHER" id="PTHR24421">
    <property type="entry name" value="NITRATE/NITRITE SENSOR PROTEIN NARX-RELATED"/>
    <property type="match status" value="1"/>
</dbReference>
<keyword evidence="2 6" id="KW-0418">Kinase</keyword>
<keyword evidence="4" id="KW-0812">Transmembrane</keyword>
<dbReference type="InterPro" id="IPR011712">
    <property type="entry name" value="Sig_transdc_His_kin_sub3_dim/P"/>
</dbReference>
<dbReference type="Gene3D" id="3.30.565.10">
    <property type="entry name" value="Histidine kinase-like ATPase, C-terminal domain"/>
    <property type="match status" value="1"/>
</dbReference>
<keyword evidence="7" id="KW-1185">Reference proteome</keyword>
<dbReference type="SMART" id="SM00387">
    <property type="entry name" value="HATPase_c"/>
    <property type="match status" value="1"/>
</dbReference>
<accession>A0ABU5MTG3</accession>
<dbReference type="Pfam" id="PF07730">
    <property type="entry name" value="HisKA_3"/>
    <property type="match status" value="1"/>
</dbReference>
<dbReference type="InterPro" id="IPR036890">
    <property type="entry name" value="HATPase_C_sf"/>
</dbReference>
<keyword evidence="1" id="KW-0808">Transferase</keyword>
<proteinExistence type="predicted"/>
<dbReference type="Gene3D" id="1.20.5.1930">
    <property type="match status" value="1"/>
</dbReference>
<keyword evidence="3" id="KW-0902">Two-component regulatory system</keyword>
<dbReference type="Proteomes" id="UP001290861">
    <property type="component" value="Unassembled WGS sequence"/>
</dbReference>
<dbReference type="PANTHER" id="PTHR24421:SF62">
    <property type="entry name" value="SENSORY TRANSDUCTION HISTIDINE KINASE"/>
    <property type="match status" value="1"/>
</dbReference>
<dbReference type="InterPro" id="IPR003594">
    <property type="entry name" value="HATPase_dom"/>
</dbReference>
<name>A0ABU5MTG3_9BACT</name>
<dbReference type="SUPFAM" id="SSF55874">
    <property type="entry name" value="ATPase domain of HSP90 chaperone/DNA topoisomerase II/histidine kinase"/>
    <property type="match status" value="1"/>
</dbReference>
<evidence type="ECO:0000256" key="2">
    <source>
        <dbReference type="ARBA" id="ARBA00022777"/>
    </source>
</evidence>
<evidence type="ECO:0000256" key="4">
    <source>
        <dbReference type="SAM" id="Phobius"/>
    </source>
</evidence>
<dbReference type="GO" id="GO:0016301">
    <property type="term" value="F:kinase activity"/>
    <property type="evidence" value="ECO:0007669"/>
    <property type="project" value="UniProtKB-KW"/>
</dbReference>
<keyword evidence="4" id="KW-1133">Transmembrane helix</keyword>
<organism evidence="6 7">
    <name type="scientific">Pontiella agarivorans</name>
    <dbReference type="NCBI Taxonomy" id="3038953"/>
    <lineage>
        <taxon>Bacteria</taxon>
        <taxon>Pseudomonadati</taxon>
        <taxon>Kiritimatiellota</taxon>
        <taxon>Kiritimatiellia</taxon>
        <taxon>Kiritimatiellales</taxon>
        <taxon>Pontiellaceae</taxon>
        <taxon>Pontiella</taxon>
    </lineage>
</organism>
<keyword evidence="4" id="KW-0472">Membrane</keyword>
<dbReference type="Pfam" id="PF02518">
    <property type="entry name" value="HATPase_c"/>
    <property type="match status" value="1"/>
</dbReference>